<dbReference type="GO" id="GO:0051539">
    <property type="term" value="F:4 iron, 4 sulfur cluster binding"/>
    <property type="evidence" value="ECO:0007669"/>
    <property type="project" value="UniProtKB-UniRule"/>
</dbReference>
<keyword evidence="6" id="KW-0413">Isomerase</keyword>
<dbReference type="SUPFAM" id="SSF52540">
    <property type="entry name" value="P-loop containing nucleoside triphosphate hydrolases"/>
    <property type="match status" value="1"/>
</dbReference>
<dbReference type="InterPro" id="IPR027417">
    <property type="entry name" value="P-loop_NTPase"/>
</dbReference>
<name>A0A328Z4M5_9BURK</name>
<keyword evidence="2 6" id="KW-0547">Nucleotide-binding</keyword>
<keyword evidence="3 6" id="KW-0378">Hydrolase</keyword>
<sequence length="721" mass="77184">MLSDDEKARMQSCLRTLREAMPGFASRRSQLIMMAEVAHALSALGDGKEGLADAAQRIAVIEAGTGTGKTLGYLLPAIVLARSRGLSVVVSSSTVALQEQLMTKDLPALQQYLPLAFSCALAKGRRRYACPAKLLRLDLQRPVAVLEAAASPGAVPPQAPSRPLRLEGRLAKAFEGGTWSGDRDDWCDPIPEGLWHRISTDSEGCLGPRCEEFGRCPFQAARQRVKEADVVVANHDLLLAALDMEPGLLLPDPARTLFVLDEAHGLPDKAAARGASRHAVLAAHRWVEDAALVADHAGRELRLDAPLAVAVGKQGRRLCGALEELHGALSRRYPAHGPSPIHRFAHGALPSDIHGAGASLHAWATALRDALGALRDAALGRARQDAVAAQPHVAALGACLGSIEHLTATWECMLRPAAEGDPPTARWIEGHGKGGRAAEYHVCAAPISGGHRLRALLWERAGAAVLTSATLQACGSFDLFMEESGLKAWEGVRAISLPSPFDHAAQAELHLPRMRSHPRDAESHTEEVAAMLPALLEVPWGTPSGALVLFASARQMQQVEQALPPPLREQILMQGRVSRREMLAHHRKRIDQGLRSILFGLASLSEGVDLPGAYCTHLVVAKLPFAVPDDPVEQTRREWIEAQGRSAFLERSVPEVGIRLAQAVGRLLRTPEDRGRVTVLDPRLAGTPWGRRLLAGLPPFRRVQGAASGGPSAAAPCGRAA</sequence>
<keyword evidence="6" id="KW-0408">Iron</keyword>
<dbReference type="Gene3D" id="3.40.50.300">
    <property type="entry name" value="P-loop containing nucleotide triphosphate hydrolases"/>
    <property type="match status" value="2"/>
</dbReference>
<comment type="function">
    <text evidence="6">DNA-dependent ATPase and 5'-3' DNA helicase. Unwinds D-loops, R-loops, forked DNA and G-quadruplex DNA.</text>
</comment>
<dbReference type="PANTHER" id="PTHR11472">
    <property type="entry name" value="DNA REPAIR DEAD HELICASE RAD3/XP-D SUBFAMILY MEMBER"/>
    <property type="match status" value="1"/>
</dbReference>
<evidence type="ECO:0000256" key="2">
    <source>
        <dbReference type="ARBA" id="ARBA00022741"/>
    </source>
</evidence>
<dbReference type="NCBIfam" id="NF008729">
    <property type="entry name" value="PRK11747.1"/>
    <property type="match status" value="1"/>
</dbReference>
<dbReference type="PANTHER" id="PTHR11472:SF59">
    <property type="entry name" value="ATP-DEPENDENT DNA HELICASE DING"/>
    <property type="match status" value="1"/>
</dbReference>
<evidence type="ECO:0000256" key="3">
    <source>
        <dbReference type="ARBA" id="ARBA00022801"/>
    </source>
</evidence>
<dbReference type="InterPro" id="IPR011545">
    <property type="entry name" value="DEAD/DEAH_box_helicase_dom"/>
</dbReference>
<dbReference type="GO" id="GO:0043139">
    <property type="term" value="F:5'-3' DNA helicase activity"/>
    <property type="evidence" value="ECO:0007669"/>
    <property type="project" value="UniProtKB-UniRule"/>
</dbReference>
<dbReference type="GO" id="GO:0009432">
    <property type="term" value="P:SOS response"/>
    <property type="evidence" value="ECO:0007669"/>
    <property type="project" value="TreeGrafter"/>
</dbReference>
<reference evidence="8 9" key="1">
    <citation type="submission" date="2018-06" db="EMBL/GenBank/DDBJ databases">
        <title>Genomic Encyclopedia of Archaeal and Bacterial Type Strains, Phase II (KMG-II): from individual species to whole genera.</title>
        <authorList>
            <person name="Goeker M."/>
        </authorList>
    </citation>
    <scope>NUCLEOTIDE SEQUENCE [LARGE SCALE GENOMIC DNA]</scope>
    <source>
        <strain evidence="8 9">CFPB 3232</strain>
    </source>
</reference>
<dbReference type="GO" id="GO:0006281">
    <property type="term" value="P:DNA repair"/>
    <property type="evidence" value="ECO:0007669"/>
    <property type="project" value="TreeGrafter"/>
</dbReference>
<keyword evidence="5 6" id="KW-0238">DNA-binding</keyword>
<dbReference type="RefSeq" id="WP_111877519.1">
    <property type="nucleotide sequence ID" value="NZ_CBCSGC010000014.1"/>
</dbReference>
<dbReference type="InterPro" id="IPR045028">
    <property type="entry name" value="DinG/Rad3-like"/>
</dbReference>
<dbReference type="Pfam" id="PF13307">
    <property type="entry name" value="Helicase_C_2"/>
    <property type="match status" value="1"/>
</dbReference>
<evidence type="ECO:0000256" key="4">
    <source>
        <dbReference type="ARBA" id="ARBA00022840"/>
    </source>
</evidence>
<comment type="caution">
    <text evidence="8">The sequence shown here is derived from an EMBL/GenBank/DDBJ whole genome shotgun (WGS) entry which is preliminary data.</text>
</comment>
<dbReference type="SMART" id="SM00491">
    <property type="entry name" value="HELICc2"/>
    <property type="match status" value="1"/>
</dbReference>
<keyword evidence="6" id="KW-0411">Iron-sulfur</keyword>
<dbReference type="PROSITE" id="PS51193">
    <property type="entry name" value="HELICASE_ATP_BIND_2"/>
    <property type="match status" value="1"/>
</dbReference>
<dbReference type="Pfam" id="PF00270">
    <property type="entry name" value="DEAD"/>
    <property type="match status" value="1"/>
</dbReference>
<dbReference type="GO" id="GO:0033677">
    <property type="term" value="F:DNA/RNA helicase activity"/>
    <property type="evidence" value="ECO:0007669"/>
    <property type="project" value="TreeGrafter"/>
</dbReference>
<accession>A0A328Z4M5</accession>
<feature type="binding site" evidence="6">
    <location>
        <position position="205"/>
    </location>
    <ligand>
        <name>[4Fe-4S] cluster</name>
        <dbReference type="ChEBI" id="CHEBI:49883"/>
    </ligand>
</feature>
<comment type="catalytic activity">
    <reaction evidence="6">
        <text>ATP + H2O = ADP + phosphate + H(+)</text>
        <dbReference type="Rhea" id="RHEA:13065"/>
        <dbReference type="ChEBI" id="CHEBI:15377"/>
        <dbReference type="ChEBI" id="CHEBI:15378"/>
        <dbReference type="ChEBI" id="CHEBI:30616"/>
        <dbReference type="ChEBI" id="CHEBI:43474"/>
        <dbReference type="ChEBI" id="CHEBI:456216"/>
        <dbReference type="EC" id="5.6.2.3"/>
    </reaction>
</comment>
<dbReference type="InterPro" id="IPR014013">
    <property type="entry name" value="Helic_SF1/SF2_ATP-bd_DinG/Rad3"/>
</dbReference>
<dbReference type="EMBL" id="QLTA01000021">
    <property type="protein sequence ID" value="RAR81008.1"/>
    <property type="molecule type" value="Genomic_DNA"/>
</dbReference>
<dbReference type="GO" id="GO:0003677">
    <property type="term" value="F:DNA binding"/>
    <property type="evidence" value="ECO:0007669"/>
    <property type="project" value="UniProtKB-UniRule"/>
</dbReference>
<evidence type="ECO:0000256" key="5">
    <source>
        <dbReference type="ARBA" id="ARBA00023125"/>
    </source>
</evidence>
<protein>
    <recommendedName>
        <fullName evidence="6">ATP-dependent DNA helicase DinG</fullName>
        <ecNumber evidence="6">5.6.2.3</ecNumber>
    </recommendedName>
    <alternativeName>
        <fullName evidence="6">DNA 5'-3' helicase DinG</fullName>
    </alternativeName>
</protein>
<keyword evidence="4 6" id="KW-0067">ATP-binding</keyword>
<dbReference type="InterPro" id="IPR014001">
    <property type="entry name" value="Helicase_ATP-bd"/>
</dbReference>
<feature type="binding site" evidence="6">
    <location>
        <position position="210"/>
    </location>
    <ligand>
        <name>[4Fe-4S] cluster</name>
        <dbReference type="ChEBI" id="CHEBI:49883"/>
    </ligand>
</feature>
<feature type="binding site" evidence="6">
    <location>
        <position position="130"/>
    </location>
    <ligand>
        <name>[4Fe-4S] cluster</name>
        <dbReference type="ChEBI" id="CHEBI:49883"/>
    </ligand>
</feature>
<evidence type="ECO:0000313" key="9">
    <source>
        <dbReference type="Proteomes" id="UP000248856"/>
    </source>
</evidence>
<keyword evidence="6 8" id="KW-0347">Helicase</keyword>
<gene>
    <name evidence="6" type="primary">dinG</name>
    <name evidence="8" type="ORF">AX018_102124</name>
</gene>
<organism evidence="8 9">
    <name type="scientific">Paracidovorax anthurii</name>
    <dbReference type="NCBI Taxonomy" id="78229"/>
    <lineage>
        <taxon>Bacteria</taxon>
        <taxon>Pseudomonadati</taxon>
        <taxon>Pseudomonadota</taxon>
        <taxon>Betaproteobacteria</taxon>
        <taxon>Burkholderiales</taxon>
        <taxon>Comamonadaceae</taxon>
        <taxon>Paracidovorax</taxon>
    </lineage>
</organism>
<dbReference type="EC" id="5.6.2.3" evidence="6"/>
<dbReference type="InterPro" id="IPR006555">
    <property type="entry name" value="ATP-dep_Helicase_C"/>
</dbReference>
<dbReference type="InterPro" id="IPR039000">
    <property type="entry name" value="DinG_proteobact"/>
</dbReference>
<comment type="similarity">
    <text evidence="6">Belongs to the helicase family. DinG subfamily. Type 1 sub-subfamily.</text>
</comment>
<dbReference type="GO" id="GO:0046872">
    <property type="term" value="F:metal ion binding"/>
    <property type="evidence" value="ECO:0007669"/>
    <property type="project" value="UniProtKB-KW"/>
</dbReference>
<feature type="domain" description="Helicase ATP-binding" evidence="7">
    <location>
        <begin position="16"/>
        <end position="329"/>
    </location>
</feature>
<comment type="cofactor">
    <cofactor evidence="6">
        <name>[4Fe-4S] cluster</name>
        <dbReference type="ChEBI" id="CHEBI:49883"/>
    </cofactor>
    <text evidence="6">Binds 1 [4Fe-4S] cluster.</text>
</comment>
<keyword evidence="9" id="KW-1185">Reference proteome</keyword>
<evidence type="ECO:0000256" key="6">
    <source>
        <dbReference type="HAMAP-Rule" id="MF_02205"/>
    </source>
</evidence>
<proteinExistence type="inferred from homology"/>
<keyword evidence="6" id="KW-0479">Metal-binding</keyword>
<evidence type="ECO:0000313" key="8">
    <source>
        <dbReference type="EMBL" id="RAR81008.1"/>
    </source>
</evidence>
<evidence type="ECO:0000259" key="7">
    <source>
        <dbReference type="PROSITE" id="PS51193"/>
    </source>
</evidence>
<dbReference type="GO" id="GO:0005524">
    <property type="term" value="F:ATP binding"/>
    <property type="evidence" value="ECO:0007669"/>
    <property type="project" value="UniProtKB-UniRule"/>
</dbReference>
<dbReference type="HAMAP" id="MF_02205">
    <property type="entry name" value="DinG_proteobact"/>
    <property type="match status" value="1"/>
</dbReference>
<dbReference type="Proteomes" id="UP000248856">
    <property type="component" value="Unassembled WGS sequence"/>
</dbReference>
<evidence type="ECO:0000256" key="1">
    <source>
        <dbReference type="ARBA" id="ARBA00022485"/>
    </source>
</evidence>
<dbReference type="GO" id="GO:0016887">
    <property type="term" value="F:ATP hydrolysis activity"/>
    <property type="evidence" value="ECO:0007669"/>
    <property type="project" value="RHEA"/>
</dbReference>
<dbReference type="SMART" id="SM00487">
    <property type="entry name" value="DEXDc"/>
    <property type="match status" value="1"/>
</dbReference>
<feature type="binding site" evidence="6">
    <location>
        <position position="216"/>
    </location>
    <ligand>
        <name>[4Fe-4S] cluster</name>
        <dbReference type="ChEBI" id="CHEBI:49883"/>
    </ligand>
</feature>
<dbReference type="AlphaFoldDB" id="A0A328Z4M5"/>
<dbReference type="OrthoDB" id="9805194at2"/>
<keyword evidence="1 6" id="KW-0004">4Fe-4S</keyword>